<dbReference type="Proteomes" id="UP001501057">
    <property type="component" value="Unassembled WGS sequence"/>
</dbReference>
<dbReference type="Gene3D" id="3.10.129.10">
    <property type="entry name" value="Hotdog Thioesterase"/>
    <property type="match status" value="1"/>
</dbReference>
<evidence type="ECO:0000313" key="1">
    <source>
        <dbReference type="EMBL" id="GAA1746325.1"/>
    </source>
</evidence>
<accession>A0ABN2K1A6</accession>
<dbReference type="SUPFAM" id="SSF54637">
    <property type="entry name" value="Thioesterase/thiol ester dehydrase-isomerase"/>
    <property type="match status" value="1"/>
</dbReference>
<dbReference type="InterPro" id="IPR029069">
    <property type="entry name" value="HotDog_dom_sf"/>
</dbReference>
<dbReference type="EMBL" id="BAAAME010000005">
    <property type="protein sequence ID" value="GAA1746325.1"/>
    <property type="molecule type" value="Genomic_DNA"/>
</dbReference>
<keyword evidence="2" id="KW-1185">Reference proteome</keyword>
<reference evidence="1 2" key="1">
    <citation type="journal article" date="2019" name="Int. J. Syst. Evol. Microbiol.">
        <title>The Global Catalogue of Microorganisms (GCM) 10K type strain sequencing project: providing services to taxonomists for standard genome sequencing and annotation.</title>
        <authorList>
            <consortium name="The Broad Institute Genomics Platform"/>
            <consortium name="The Broad Institute Genome Sequencing Center for Infectious Disease"/>
            <person name="Wu L."/>
            <person name="Ma J."/>
        </authorList>
    </citation>
    <scope>NUCLEOTIDE SEQUENCE [LARGE SCALE GENOMIC DNA]</scope>
    <source>
        <strain evidence="1 2">JCM 13518</strain>
    </source>
</reference>
<evidence type="ECO:0000313" key="2">
    <source>
        <dbReference type="Proteomes" id="UP001501057"/>
    </source>
</evidence>
<dbReference type="RefSeq" id="WP_344202717.1">
    <property type="nucleotide sequence ID" value="NZ_BAAAME010000005.1"/>
</dbReference>
<organism evidence="1 2">
    <name type="scientific">Aeromicrobium alkaliterrae</name>
    <dbReference type="NCBI Taxonomy" id="302168"/>
    <lineage>
        <taxon>Bacteria</taxon>
        <taxon>Bacillati</taxon>
        <taxon>Actinomycetota</taxon>
        <taxon>Actinomycetes</taxon>
        <taxon>Propionibacteriales</taxon>
        <taxon>Nocardioidaceae</taxon>
        <taxon>Aeromicrobium</taxon>
    </lineage>
</organism>
<sequence>MSTRTAETTAVEVTAETIATLVETGGYTHPLFQRTDAGRPLPGQGLFLLMGGLVEQSGVLDHAIAMVEVTRVSFRKMVVAGTSVQVRLEPGESRTTSSGKTLQDWTWTAVDGEGDTLAVAEVLMLLETTKEESA</sequence>
<proteinExistence type="predicted"/>
<comment type="caution">
    <text evidence="1">The sequence shown here is derived from an EMBL/GenBank/DDBJ whole genome shotgun (WGS) entry which is preliminary data.</text>
</comment>
<protein>
    <recommendedName>
        <fullName evidence="3">MaoC-like domain-containing protein</fullName>
    </recommendedName>
</protein>
<evidence type="ECO:0008006" key="3">
    <source>
        <dbReference type="Google" id="ProtNLM"/>
    </source>
</evidence>
<name>A0ABN2K1A6_9ACTN</name>
<gene>
    <name evidence="1" type="ORF">GCM10009710_27930</name>
</gene>